<proteinExistence type="inferred from homology"/>
<sequence>MPKKGMDMKCGLEYPEIFFAACMFQTQLPAKAEKPSDETELLLYAFYQQAVLGPNETSAPWSWNRAEHLKWSSWKELGHMSWRDAMEMYVGTIEEDNANWWAILTDEGDTRKVKEISLQATMTALEVLEGQVDEKVAAVVEEAEVAVEEAFEMVTDTILDDADEETQEQAREVNESLASPGAPKAMFGATVPIPGSWTHLSVCGPITSVPLPRVKQANVVHNMKLYVVAGCYAGRALSDIQVLDLETSTWSRLALQGTPLPAIISHQVVVWHNKLLVVGGFAKGITEFEVYCVDLDSSTVSLLQTEGAKPCVRGGHTITIMGDHMVLYGGESIEPGGAALGDVYALDLSTKQWIQPDIKGEYPSDRHGHCAAPVGDFLYVFGGGTNSGCNNELHCLDCKRWTWSTPKTEGKTPAPRSYAGTCLLPAPGYGWMICGGMKDTLALEDTWILSANNPKNLTWNRLDGAELLHGGEGIMLSHMEYQGLEFLFGYGGYDGQSHKEVQVLLIGAQIEAATSFASGVSSTFNALDAMLSTALGQIGWKAVSEDVEVLETSEEVDPDAALPKKAADAARDAVRESAVKAAKDGAREAAKSGKSPGQAAAVSVSKAVDAGALMAWKQMLYATEGAQKQLKAASMTIERMEAQKAKDDMDASLRKADVDRLQQSFENHTQRMEENEKTLNEKNKSMIASITEDFNKEIKEHKEKSARETAILVEEHQRIEKALQEKLSAATADNSKLVAENTKLQLALKGMEALEDRVAKLLMMQEEAKSAA</sequence>
<dbReference type="GO" id="GO:0000062">
    <property type="term" value="F:fatty-acyl-CoA binding"/>
    <property type="evidence" value="ECO:0007669"/>
    <property type="project" value="InterPro"/>
</dbReference>
<dbReference type="PANTHER" id="PTHR46093">
    <property type="entry name" value="ACYL-COA-BINDING DOMAIN-CONTAINING PROTEIN 5"/>
    <property type="match status" value="1"/>
</dbReference>
<evidence type="ECO:0000256" key="2">
    <source>
        <dbReference type="ARBA" id="ARBA00022441"/>
    </source>
</evidence>
<evidence type="ECO:0000256" key="4">
    <source>
        <dbReference type="ARBA" id="ARBA00023121"/>
    </source>
</evidence>
<gene>
    <name evidence="7" type="ORF">CYMTET_11571</name>
</gene>
<protein>
    <recommendedName>
        <fullName evidence="6">ACB domain-containing protein</fullName>
    </recommendedName>
</protein>
<dbReference type="Proteomes" id="UP001190700">
    <property type="component" value="Unassembled WGS sequence"/>
</dbReference>
<dbReference type="InterPro" id="IPR035984">
    <property type="entry name" value="Acyl-CoA-binding_sf"/>
</dbReference>
<comment type="caution">
    <text evidence="7">The sequence shown here is derived from an EMBL/GenBank/DDBJ whole genome shotgun (WGS) entry which is preliminary data.</text>
</comment>
<keyword evidence="2" id="KW-0880">Kelch repeat</keyword>
<dbReference type="Pfam" id="PF24681">
    <property type="entry name" value="Kelch_KLHDC2_KLHL20_DRC7"/>
    <property type="match status" value="1"/>
</dbReference>
<keyword evidence="5" id="KW-0175">Coiled coil</keyword>
<dbReference type="AlphaFoldDB" id="A0AAE0LCW0"/>
<accession>A0AAE0LCW0</accession>
<reference evidence="7 8" key="1">
    <citation type="journal article" date="2015" name="Genome Biol. Evol.">
        <title>Comparative Genomics of a Bacterivorous Green Alga Reveals Evolutionary Causalities and Consequences of Phago-Mixotrophic Mode of Nutrition.</title>
        <authorList>
            <person name="Burns J.A."/>
            <person name="Paasch A."/>
            <person name="Narechania A."/>
            <person name="Kim E."/>
        </authorList>
    </citation>
    <scope>NUCLEOTIDE SEQUENCE [LARGE SCALE GENOMIC DNA]</scope>
    <source>
        <strain evidence="7 8">PLY_AMNH</strain>
    </source>
</reference>
<organism evidence="7 8">
    <name type="scientific">Cymbomonas tetramitiformis</name>
    <dbReference type="NCBI Taxonomy" id="36881"/>
    <lineage>
        <taxon>Eukaryota</taxon>
        <taxon>Viridiplantae</taxon>
        <taxon>Chlorophyta</taxon>
        <taxon>Pyramimonadophyceae</taxon>
        <taxon>Pyramimonadales</taxon>
        <taxon>Pyramimonadaceae</taxon>
        <taxon>Cymbomonas</taxon>
    </lineage>
</organism>
<evidence type="ECO:0000256" key="5">
    <source>
        <dbReference type="SAM" id="Coils"/>
    </source>
</evidence>
<dbReference type="Gene3D" id="1.20.80.10">
    <property type="match status" value="1"/>
</dbReference>
<dbReference type="Pfam" id="PF00887">
    <property type="entry name" value="ACBP"/>
    <property type="match status" value="1"/>
</dbReference>
<keyword evidence="8" id="KW-1185">Reference proteome</keyword>
<feature type="coiled-coil region" evidence="5">
    <location>
        <begin position="713"/>
        <end position="771"/>
    </location>
</feature>
<evidence type="ECO:0000313" key="8">
    <source>
        <dbReference type="Proteomes" id="UP001190700"/>
    </source>
</evidence>
<keyword evidence="4" id="KW-0446">Lipid-binding</keyword>
<dbReference type="PANTHER" id="PTHR46093:SF3">
    <property type="entry name" value="ACYL-COA-BINDING DOMAIN-CONTAINING PROTEIN 4"/>
    <property type="match status" value="1"/>
</dbReference>
<dbReference type="InterPro" id="IPR015915">
    <property type="entry name" value="Kelch-typ_b-propeller"/>
</dbReference>
<dbReference type="SUPFAM" id="SSF47027">
    <property type="entry name" value="Acyl-CoA binding protein"/>
    <property type="match status" value="1"/>
</dbReference>
<comment type="similarity">
    <text evidence="1">Belongs to the ACBP family.</text>
</comment>
<name>A0AAE0LCW0_9CHLO</name>
<dbReference type="EMBL" id="LGRX02004337">
    <property type="protein sequence ID" value="KAK3280593.1"/>
    <property type="molecule type" value="Genomic_DNA"/>
</dbReference>
<evidence type="ECO:0000259" key="6">
    <source>
        <dbReference type="PROSITE" id="PS51228"/>
    </source>
</evidence>
<dbReference type="InterPro" id="IPR014352">
    <property type="entry name" value="FERM/acyl-CoA-bd_prot_sf"/>
</dbReference>
<feature type="domain" description="ACB" evidence="6">
    <location>
        <begin position="14"/>
        <end position="102"/>
    </location>
</feature>
<dbReference type="InterPro" id="IPR000582">
    <property type="entry name" value="Acyl-CoA-binding_protein"/>
</dbReference>
<dbReference type="PROSITE" id="PS51228">
    <property type="entry name" value="ACB_2"/>
    <property type="match status" value="1"/>
</dbReference>
<evidence type="ECO:0000256" key="3">
    <source>
        <dbReference type="ARBA" id="ARBA00022737"/>
    </source>
</evidence>
<evidence type="ECO:0000313" key="7">
    <source>
        <dbReference type="EMBL" id="KAK3280593.1"/>
    </source>
</evidence>
<dbReference type="InterPro" id="IPR006652">
    <property type="entry name" value="Kelch_1"/>
</dbReference>
<dbReference type="Pfam" id="PF01344">
    <property type="entry name" value="Kelch_1"/>
    <property type="match status" value="1"/>
</dbReference>
<dbReference type="Gene3D" id="2.120.10.80">
    <property type="entry name" value="Kelch-type beta propeller"/>
    <property type="match status" value="2"/>
</dbReference>
<evidence type="ECO:0000256" key="1">
    <source>
        <dbReference type="ARBA" id="ARBA00005567"/>
    </source>
</evidence>
<feature type="coiled-coil region" evidence="5">
    <location>
        <begin position="623"/>
        <end position="685"/>
    </location>
</feature>
<keyword evidence="3" id="KW-0677">Repeat</keyword>
<dbReference type="SUPFAM" id="SSF117281">
    <property type="entry name" value="Kelch motif"/>
    <property type="match status" value="1"/>
</dbReference>